<dbReference type="Pfam" id="PF13649">
    <property type="entry name" value="Methyltransf_25"/>
    <property type="match status" value="1"/>
</dbReference>
<organism evidence="2 3">
    <name type="scientific">Spirosoma oryzae</name>
    <dbReference type="NCBI Taxonomy" id="1469603"/>
    <lineage>
        <taxon>Bacteria</taxon>
        <taxon>Pseudomonadati</taxon>
        <taxon>Bacteroidota</taxon>
        <taxon>Cytophagia</taxon>
        <taxon>Cytophagales</taxon>
        <taxon>Cytophagaceae</taxon>
        <taxon>Spirosoma</taxon>
    </lineage>
</organism>
<accession>A0A2T0SPU9</accession>
<evidence type="ECO:0000313" key="3">
    <source>
        <dbReference type="Proteomes" id="UP000238375"/>
    </source>
</evidence>
<dbReference type="OrthoDB" id="836632at2"/>
<comment type="caution">
    <text evidence="2">The sequence shown here is derived from an EMBL/GenBank/DDBJ whole genome shotgun (WGS) entry which is preliminary data.</text>
</comment>
<keyword evidence="3" id="KW-1185">Reference proteome</keyword>
<protein>
    <submittedName>
        <fullName evidence="2">Methyltransferase family protein</fullName>
    </submittedName>
</protein>
<dbReference type="InterPro" id="IPR029063">
    <property type="entry name" value="SAM-dependent_MTases_sf"/>
</dbReference>
<feature type="domain" description="Methyltransferase" evidence="1">
    <location>
        <begin position="50"/>
        <end position="147"/>
    </location>
</feature>
<dbReference type="Gene3D" id="3.40.50.150">
    <property type="entry name" value="Vaccinia Virus protein VP39"/>
    <property type="match status" value="1"/>
</dbReference>
<dbReference type="SUPFAM" id="SSF53335">
    <property type="entry name" value="S-adenosyl-L-methionine-dependent methyltransferases"/>
    <property type="match status" value="1"/>
</dbReference>
<dbReference type="Proteomes" id="UP000238375">
    <property type="component" value="Unassembled WGS sequence"/>
</dbReference>
<dbReference type="InterPro" id="IPR041698">
    <property type="entry name" value="Methyltransf_25"/>
</dbReference>
<dbReference type="GO" id="GO:0008168">
    <property type="term" value="F:methyltransferase activity"/>
    <property type="evidence" value="ECO:0007669"/>
    <property type="project" value="UniProtKB-KW"/>
</dbReference>
<sequence>MRVVTILRMNPPHFDTVTPVYDALSRLVFGRRLERAQTVWLSQIQAGASVLVLGGGTGALLGPLLARQPGRLLFLEASRQMLARASQRMIREQLTGQVTFQHGSEQALTPTDQFDVIILPFVLDVFTESTIRERMLPALLRALRPGGILLITDFVRTDRRWQRALIQVMIWFFRLTANIETRRLASWQSLVSETRLNRAGQCPQVWGMVSAEWWR</sequence>
<reference evidence="2 3" key="1">
    <citation type="submission" date="2018-03" db="EMBL/GenBank/DDBJ databases">
        <title>Genomic Encyclopedia of Archaeal and Bacterial Type Strains, Phase II (KMG-II): from individual species to whole genera.</title>
        <authorList>
            <person name="Goeker M."/>
        </authorList>
    </citation>
    <scope>NUCLEOTIDE SEQUENCE [LARGE SCALE GENOMIC DNA]</scope>
    <source>
        <strain evidence="2 3">DSM 28354</strain>
    </source>
</reference>
<dbReference type="GO" id="GO:0032259">
    <property type="term" value="P:methylation"/>
    <property type="evidence" value="ECO:0007669"/>
    <property type="project" value="UniProtKB-KW"/>
</dbReference>
<proteinExistence type="predicted"/>
<dbReference type="CDD" id="cd02440">
    <property type="entry name" value="AdoMet_MTases"/>
    <property type="match status" value="1"/>
</dbReference>
<dbReference type="EMBL" id="PVTE01000014">
    <property type="protein sequence ID" value="PRY35426.1"/>
    <property type="molecule type" value="Genomic_DNA"/>
</dbReference>
<evidence type="ECO:0000259" key="1">
    <source>
        <dbReference type="Pfam" id="PF13649"/>
    </source>
</evidence>
<keyword evidence="2" id="KW-0489">Methyltransferase</keyword>
<keyword evidence="2" id="KW-0808">Transferase</keyword>
<gene>
    <name evidence="2" type="ORF">CLV58_11410</name>
</gene>
<evidence type="ECO:0000313" key="2">
    <source>
        <dbReference type="EMBL" id="PRY35426.1"/>
    </source>
</evidence>
<name>A0A2T0SPU9_9BACT</name>
<dbReference type="AlphaFoldDB" id="A0A2T0SPU9"/>